<evidence type="ECO:0000259" key="9">
    <source>
        <dbReference type="Pfam" id="PF13515"/>
    </source>
</evidence>
<dbReference type="Pfam" id="PF12805">
    <property type="entry name" value="FUSC-like"/>
    <property type="match status" value="1"/>
</dbReference>
<dbReference type="AlphaFoldDB" id="A0A0K2ZTE2"/>
<evidence type="ECO:0000256" key="6">
    <source>
        <dbReference type="ARBA" id="ARBA00043993"/>
    </source>
</evidence>
<proteinExistence type="inferred from homology"/>
<feature type="transmembrane region" description="Helical" evidence="7">
    <location>
        <begin position="613"/>
        <end position="637"/>
    </location>
</feature>
<name>A0A0K2ZTE2_9XANT</name>
<evidence type="ECO:0000256" key="3">
    <source>
        <dbReference type="ARBA" id="ARBA00022692"/>
    </source>
</evidence>
<gene>
    <name evidence="10" type="ORF">XTPLMG728_1858</name>
</gene>
<dbReference type="InterPro" id="IPR010019">
    <property type="entry name" value="Integral_membrane_YccS"/>
</dbReference>
<dbReference type="GO" id="GO:0005886">
    <property type="term" value="C:plasma membrane"/>
    <property type="evidence" value="ECO:0007669"/>
    <property type="project" value="UniProtKB-SubCell"/>
</dbReference>
<feature type="transmembrane region" description="Helical" evidence="7">
    <location>
        <begin position="266"/>
        <end position="289"/>
    </location>
</feature>
<keyword evidence="4 7" id="KW-1133">Transmembrane helix</keyword>
<dbReference type="InterPro" id="IPR010020">
    <property type="entry name" value="Integral_membrane_YCCS_YHJK"/>
</dbReference>
<evidence type="ECO:0000256" key="1">
    <source>
        <dbReference type="ARBA" id="ARBA00004651"/>
    </source>
</evidence>
<reference evidence="10 11" key="1">
    <citation type="submission" date="2015-07" db="EMBL/GenBank/DDBJ databases">
        <authorList>
            <person name="Noorani M."/>
        </authorList>
    </citation>
    <scope>NUCLEOTIDE SEQUENCE [LARGE SCALE GENOMIC DNA]</scope>
    <source>
        <strain evidence="10">LMG728</strain>
    </source>
</reference>
<keyword evidence="5 7" id="KW-0472">Membrane</keyword>
<keyword evidence="2" id="KW-1003">Cell membrane</keyword>
<dbReference type="NCBIfam" id="TIGR01667">
    <property type="entry name" value="YCCS_YHFK"/>
    <property type="match status" value="1"/>
</dbReference>
<dbReference type="InterPro" id="IPR032692">
    <property type="entry name" value="YccS_N"/>
</dbReference>
<dbReference type="InterPro" id="IPR049453">
    <property type="entry name" value="Memb_transporter_dom"/>
</dbReference>
<keyword evidence="3 7" id="KW-0812">Transmembrane</keyword>
<dbReference type="PANTHER" id="PTHR30509:SF8">
    <property type="entry name" value="INNER MEMBRANE PROTEIN YCCS"/>
    <property type="match status" value="1"/>
</dbReference>
<evidence type="ECO:0000256" key="7">
    <source>
        <dbReference type="SAM" id="Phobius"/>
    </source>
</evidence>
<organism evidence="10 11">
    <name type="scientific">Xanthomonas graminis pv. poae</name>
    <dbReference type="NCBI Taxonomy" id="227946"/>
    <lineage>
        <taxon>Bacteria</taxon>
        <taxon>Pseudomonadati</taxon>
        <taxon>Pseudomonadota</taxon>
        <taxon>Gammaproteobacteria</taxon>
        <taxon>Lysobacterales</taxon>
        <taxon>Lysobacteraceae</taxon>
        <taxon>Xanthomonas</taxon>
        <taxon>Xanthomonas translucens group</taxon>
        <taxon>Xanthomonas graminis</taxon>
    </lineage>
</organism>
<evidence type="ECO:0000259" key="8">
    <source>
        <dbReference type="Pfam" id="PF12805"/>
    </source>
</evidence>
<comment type="subcellular location">
    <subcellularLocation>
        <location evidence="1">Cell membrane</location>
        <topology evidence="1">Multi-pass membrane protein</topology>
    </subcellularLocation>
</comment>
<evidence type="ECO:0000256" key="4">
    <source>
        <dbReference type="ARBA" id="ARBA00022989"/>
    </source>
</evidence>
<feature type="transmembrane region" description="Helical" evidence="7">
    <location>
        <begin position="589"/>
        <end position="606"/>
    </location>
</feature>
<comment type="similarity">
    <text evidence="6">Belongs to the YccS/YhfK family.</text>
</comment>
<dbReference type="Proteomes" id="UP000041247">
    <property type="component" value="Unassembled WGS sequence"/>
</dbReference>
<feature type="transmembrane region" description="Helical" evidence="7">
    <location>
        <begin position="643"/>
        <end position="661"/>
    </location>
</feature>
<dbReference type="NCBIfam" id="TIGR01666">
    <property type="entry name" value="YCCS"/>
    <property type="match status" value="1"/>
</dbReference>
<evidence type="ECO:0000313" key="11">
    <source>
        <dbReference type="Proteomes" id="UP000041247"/>
    </source>
</evidence>
<dbReference type="Pfam" id="PF13515">
    <property type="entry name" value="FUSC_2"/>
    <property type="match status" value="1"/>
</dbReference>
<sequence>MPPDPDLLRQFRALAAHTDGIDTALYAKDAFWASASRFRAHIAVGLYTETGAALQAISAAAPLAAQPDLVQTLPGAARRAPAATATLSGTAPRSQRGTPIRQRLRYGAPPLRYRVAVPKSSIETRLSRLWAHEKASYGLRVFIALGVAMGVCWQQQQLTALPAIFLGAIASAIAETDDNWLGRIKSVLLSLLCFAAAAAAVLLLFPYPLAFVAGMALSTFALTLLGALGERYASIAQATVALAIYAMIGIDHGARAGHVGGSAWHGIGLLMLGATWYGLLSILWTVLFANRPVRERLSRLFFELGRYLRLKAALFEPVRQSDLHARRLALAEQNAQVVAALNAAKTAIMSRFGRSGRPGVQSGLYFRLYYMAQDFHERASSSHYPYEALTDAFFHSDVLYRCQRLLALQGKACTALGEAIRLRHPFAYGEQTQQATTDLRQSLDFLHAQADPRHARLLGSLELLVSNLQSIERRLSEAAQSDTTSDNLDTRLRDSSPHTLREMLLRVGQQLTPGSVLFRHGLRMAIALVVGYAIMQSIHASNGYWILLTTAFVCRPNYGATRLRLAQRIAGTLIGLIATWALMQLFPGTELQLLFALFGALLFFVTRTDRYMLATAAITVMALFCFNLLGDGFVLIWPRLVDTLIGCAIAAAAAFLILPDWQGRRLNQMMATVLASCARYLAQVLEQYRSGMRDDLPYRIARRDMHNADAALSVALSNMLREPGHYRRNLDAGFRFLALSNTLLGYLSALGAHRAALAGEADPAIDRAGGYLQDTLGAIADALAQRQALPPVDEAAERGMADALEDADGIDDAKRRLVRNQLALTLGLLPKLRAAAHAVTAPAAAPAPPAAQPAAR</sequence>
<accession>A0A0K2ZTE2</accession>
<feature type="transmembrane region" description="Helical" evidence="7">
    <location>
        <begin position="235"/>
        <end position="254"/>
    </location>
</feature>
<feature type="transmembrane region" description="Helical" evidence="7">
    <location>
        <begin position="211"/>
        <end position="228"/>
    </location>
</feature>
<feature type="domain" description="Integral membrane protein YccS N-terminal" evidence="8">
    <location>
        <begin position="187"/>
        <end position="475"/>
    </location>
</feature>
<evidence type="ECO:0000256" key="2">
    <source>
        <dbReference type="ARBA" id="ARBA00022475"/>
    </source>
</evidence>
<dbReference type="PANTHER" id="PTHR30509">
    <property type="entry name" value="P-HYDROXYBENZOIC ACID EFFLUX PUMP SUBUNIT-RELATED"/>
    <property type="match status" value="1"/>
</dbReference>
<feature type="transmembrane region" description="Helical" evidence="7">
    <location>
        <begin position="186"/>
        <end position="205"/>
    </location>
</feature>
<dbReference type="EMBL" id="CXOK01000049">
    <property type="protein sequence ID" value="CTP88302.1"/>
    <property type="molecule type" value="Genomic_DNA"/>
</dbReference>
<evidence type="ECO:0000313" key="10">
    <source>
        <dbReference type="EMBL" id="CTP88302.1"/>
    </source>
</evidence>
<evidence type="ECO:0000256" key="5">
    <source>
        <dbReference type="ARBA" id="ARBA00023136"/>
    </source>
</evidence>
<feature type="domain" description="Integral membrane bound transporter" evidence="9">
    <location>
        <begin position="531"/>
        <end position="652"/>
    </location>
</feature>
<protein>
    <submittedName>
        <fullName evidence="10">Uncharacterized protein</fullName>
    </submittedName>
</protein>